<keyword evidence="2" id="KW-0479">Metal-binding</keyword>
<evidence type="ECO:0000256" key="4">
    <source>
        <dbReference type="ARBA" id="ARBA00023002"/>
    </source>
</evidence>
<evidence type="ECO:0000256" key="1">
    <source>
        <dbReference type="ARBA" id="ARBA00001961"/>
    </source>
</evidence>
<dbReference type="PANTHER" id="PTHR10869:SF246">
    <property type="entry name" value="TRANSMEMBRANE PROLYL 4-HYDROXYLASE"/>
    <property type="match status" value="1"/>
</dbReference>
<feature type="domain" description="Fe2OG dioxygenase" evidence="6">
    <location>
        <begin position="111"/>
        <end position="205"/>
    </location>
</feature>
<dbReference type="Gene3D" id="2.60.120.620">
    <property type="entry name" value="q2cbj1_9rhob like domain"/>
    <property type="match status" value="1"/>
</dbReference>
<dbReference type="InterPro" id="IPR045054">
    <property type="entry name" value="P4HA-like"/>
</dbReference>
<dbReference type="Pfam" id="PF13640">
    <property type="entry name" value="2OG-FeII_Oxy_3"/>
    <property type="match status" value="1"/>
</dbReference>
<organism evidence="7">
    <name type="scientific">viral metagenome</name>
    <dbReference type="NCBI Taxonomy" id="1070528"/>
    <lineage>
        <taxon>unclassified sequences</taxon>
        <taxon>metagenomes</taxon>
        <taxon>organismal metagenomes</taxon>
    </lineage>
</organism>
<dbReference type="SMART" id="SM00702">
    <property type="entry name" value="P4Hc"/>
    <property type="match status" value="1"/>
</dbReference>
<evidence type="ECO:0000256" key="3">
    <source>
        <dbReference type="ARBA" id="ARBA00022964"/>
    </source>
</evidence>
<comment type="cofactor">
    <cofactor evidence="1">
        <name>L-ascorbate</name>
        <dbReference type="ChEBI" id="CHEBI:38290"/>
    </cofactor>
</comment>
<keyword evidence="4" id="KW-0560">Oxidoreductase</keyword>
<evidence type="ECO:0000259" key="6">
    <source>
        <dbReference type="PROSITE" id="PS51471"/>
    </source>
</evidence>
<dbReference type="InterPro" id="IPR005123">
    <property type="entry name" value="Oxoglu/Fe-dep_dioxygenase_dom"/>
</dbReference>
<dbReference type="InterPro" id="IPR044862">
    <property type="entry name" value="Pro_4_hyd_alph_FE2OG_OXY"/>
</dbReference>
<keyword evidence="3" id="KW-0223">Dioxygenase</keyword>
<dbReference type="AlphaFoldDB" id="A0A6C0IDN4"/>
<dbReference type="EMBL" id="MN740164">
    <property type="protein sequence ID" value="QHT91211.1"/>
    <property type="molecule type" value="Genomic_DNA"/>
</dbReference>
<dbReference type="GO" id="GO:0016705">
    <property type="term" value="F:oxidoreductase activity, acting on paired donors, with incorporation or reduction of molecular oxygen"/>
    <property type="evidence" value="ECO:0007669"/>
    <property type="project" value="InterPro"/>
</dbReference>
<sequence>MDFIYTNPNSLSKEICEDIIELYERDKKYVHRGVTGIGEDLKIKDTWDLAINLILNNEEIKEWVNIHKLLYTELYSNLKNYIESFNNNEVYNKNRIDTCNKFKIIYANPLKAETFQIQKSEPLTGKYVYHQDGIYELQQKRYRMITYLWYLNDVDEGGETEFWGTYKVKPEAGKLIFFPATWSYPHCGNIPISNAKYIITGWLCADADM</sequence>
<dbReference type="PANTHER" id="PTHR10869">
    <property type="entry name" value="PROLYL 4-HYDROXYLASE ALPHA SUBUNIT"/>
    <property type="match status" value="1"/>
</dbReference>
<name>A0A6C0IDN4_9ZZZZ</name>
<evidence type="ECO:0000256" key="2">
    <source>
        <dbReference type="ARBA" id="ARBA00022723"/>
    </source>
</evidence>
<evidence type="ECO:0000313" key="7">
    <source>
        <dbReference type="EMBL" id="QHT91211.1"/>
    </source>
</evidence>
<proteinExistence type="predicted"/>
<dbReference type="PROSITE" id="PS51471">
    <property type="entry name" value="FE2OG_OXY"/>
    <property type="match status" value="1"/>
</dbReference>
<protein>
    <recommendedName>
        <fullName evidence="6">Fe2OG dioxygenase domain-containing protein</fullName>
    </recommendedName>
</protein>
<dbReference type="GO" id="GO:0051213">
    <property type="term" value="F:dioxygenase activity"/>
    <property type="evidence" value="ECO:0007669"/>
    <property type="project" value="UniProtKB-KW"/>
</dbReference>
<keyword evidence="5" id="KW-0408">Iron</keyword>
<dbReference type="InterPro" id="IPR006620">
    <property type="entry name" value="Pro_4_hyd_alph"/>
</dbReference>
<dbReference type="GO" id="GO:0005506">
    <property type="term" value="F:iron ion binding"/>
    <property type="evidence" value="ECO:0007669"/>
    <property type="project" value="InterPro"/>
</dbReference>
<reference evidence="7" key="1">
    <citation type="journal article" date="2020" name="Nature">
        <title>Giant virus diversity and host interactions through global metagenomics.</title>
        <authorList>
            <person name="Schulz F."/>
            <person name="Roux S."/>
            <person name="Paez-Espino D."/>
            <person name="Jungbluth S."/>
            <person name="Walsh D.A."/>
            <person name="Denef V.J."/>
            <person name="McMahon K.D."/>
            <person name="Konstantinidis K.T."/>
            <person name="Eloe-Fadrosh E.A."/>
            <person name="Kyrpides N.C."/>
            <person name="Woyke T."/>
        </authorList>
    </citation>
    <scope>NUCLEOTIDE SEQUENCE</scope>
    <source>
        <strain evidence="7">GVMAG-M-3300023184-72</strain>
    </source>
</reference>
<evidence type="ECO:0000256" key="5">
    <source>
        <dbReference type="ARBA" id="ARBA00023004"/>
    </source>
</evidence>
<dbReference type="GO" id="GO:0031418">
    <property type="term" value="F:L-ascorbic acid binding"/>
    <property type="evidence" value="ECO:0007669"/>
    <property type="project" value="InterPro"/>
</dbReference>
<accession>A0A6C0IDN4</accession>